<dbReference type="GO" id="GO:0010608">
    <property type="term" value="P:post-transcriptional regulation of gene expression"/>
    <property type="evidence" value="ECO:0007669"/>
    <property type="project" value="TreeGrafter"/>
</dbReference>
<accession>A0AAD6GGY9</accession>
<dbReference type="Gene3D" id="1.25.10.10">
    <property type="entry name" value="Leucine-rich Repeat Variant"/>
    <property type="match status" value="1"/>
</dbReference>
<dbReference type="InterPro" id="IPR011989">
    <property type="entry name" value="ARM-like"/>
</dbReference>
<comment type="caution">
    <text evidence="8">The sequence shown here is derived from an EMBL/GenBank/DDBJ whole genome shotgun (WGS) entry which is preliminary data.</text>
</comment>
<feature type="region of interest" description="Disordered" evidence="6">
    <location>
        <begin position="393"/>
        <end position="444"/>
    </location>
</feature>
<evidence type="ECO:0000256" key="1">
    <source>
        <dbReference type="ARBA" id="ARBA00022517"/>
    </source>
</evidence>
<dbReference type="AlphaFoldDB" id="A0AAD6GGY9"/>
<dbReference type="Pfam" id="PF00806">
    <property type="entry name" value="PUF"/>
    <property type="match status" value="8"/>
</dbReference>
<proteinExistence type="predicted"/>
<dbReference type="InterPro" id="IPR001313">
    <property type="entry name" value="Pumilio_RNA-bd_rpt"/>
</dbReference>
<keyword evidence="3" id="KW-0677">Repeat</keyword>
<feature type="repeat" description="Pumilio" evidence="5">
    <location>
        <begin position="896"/>
        <end position="933"/>
    </location>
</feature>
<feature type="region of interest" description="Disordered" evidence="6">
    <location>
        <begin position="1"/>
        <end position="57"/>
    </location>
</feature>
<reference evidence="8 9" key="1">
    <citation type="journal article" date="2023" name="IMA Fungus">
        <title>Comparative genomic study of the Penicillium genus elucidates a diverse pangenome and 15 lateral gene transfer events.</title>
        <authorList>
            <person name="Petersen C."/>
            <person name="Sorensen T."/>
            <person name="Nielsen M.R."/>
            <person name="Sondergaard T.E."/>
            <person name="Sorensen J.L."/>
            <person name="Fitzpatrick D.A."/>
            <person name="Frisvad J.C."/>
            <person name="Nielsen K.L."/>
        </authorList>
    </citation>
    <scope>NUCLEOTIDE SEQUENCE [LARGE SCALE GENOMIC DNA]</scope>
    <source>
        <strain evidence="8 9">IBT 35679</strain>
    </source>
</reference>
<evidence type="ECO:0000256" key="5">
    <source>
        <dbReference type="PROSITE-ProRule" id="PRU00317"/>
    </source>
</evidence>
<feature type="repeat" description="Pumilio" evidence="5">
    <location>
        <begin position="824"/>
        <end position="859"/>
    </location>
</feature>
<evidence type="ECO:0000256" key="6">
    <source>
        <dbReference type="SAM" id="MobiDB-lite"/>
    </source>
</evidence>
<dbReference type="GO" id="GO:0005737">
    <property type="term" value="C:cytoplasm"/>
    <property type="evidence" value="ECO:0007669"/>
    <property type="project" value="TreeGrafter"/>
</dbReference>
<protein>
    <submittedName>
        <fullName evidence="8">Armadillo-like helical</fullName>
    </submittedName>
</protein>
<dbReference type="InterPro" id="IPR033133">
    <property type="entry name" value="PUM-HD"/>
</dbReference>
<dbReference type="Proteomes" id="UP001220324">
    <property type="component" value="Unassembled WGS sequence"/>
</dbReference>
<dbReference type="PROSITE" id="PS50303">
    <property type="entry name" value="PUM_HD"/>
    <property type="match status" value="1"/>
</dbReference>
<dbReference type="InterPro" id="IPR016024">
    <property type="entry name" value="ARM-type_fold"/>
</dbReference>
<name>A0AAD6GGY9_9EURO</name>
<dbReference type="SUPFAM" id="SSF48371">
    <property type="entry name" value="ARM repeat"/>
    <property type="match status" value="1"/>
</dbReference>
<feature type="repeat" description="Pumilio" evidence="5">
    <location>
        <begin position="643"/>
        <end position="678"/>
    </location>
</feature>
<feature type="compositionally biased region" description="Polar residues" evidence="6">
    <location>
        <begin position="496"/>
        <end position="505"/>
    </location>
</feature>
<keyword evidence="1" id="KW-0690">Ribosome biogenesis</keyword>
<evidence type="ECO:0000256" key="3">
    <source>
        <dbReference type="ARBA" id="ARBA00022737"/>
    </source>
</evidence>
<dbReference type="GO" id="GO:0003729">
    <property type="term" value="F:mRNA binding"/>
    <property type="evidence" value="ECO:0007669"/>
    <property type="project" value="TreeGrafter"/>
</dbReference>
<feature type="compositionally biased region" description="Low complexity" evidence="6">
    <location>
        <begin position="23"/>
        <end position="46"/>
    </location>
</feature>
<gene>
    <name evidence="8" type="ORF">N7494_006726</name>
</gene>
<feature type="region of interest" description="Disordered" evidence="6">
    <location>
        <begin position="976"/>
        <end position="1022"/>
    </location>
</feature>
<feature type="repeat" description="Pumilio" evidence="5">
    <location>
        <begin position="860"/>
        <end position="895"/>
    </location>
</feature>
<feature type="repeat" description="Pumilio" evidence="5">
    <location>
        <begin position="788"/>
        <end position="823"/>
    </location>
</feature>
<dbReference type="PROSITE" id="PS50302">
    <property type="entry name" value="PUM"/>
    <property type="match status" value="8"/>
</dbReference>
<dbReference type="GO" id="GO:0006364">
    <property type="term" value="P:rRNA processing"/>
    <property type="evidence" value="ECO:0007669"/>
    <property type="project" value="UniProtKB-KW"/>
</dbReference>
<evidence type="ECO:0000313" key="8">
    <source>
        <dbReference type="EMBL" id="KAJ5541650.1"/>
    </source>
</evidence>
<dbReference type="FunFam" id="1.25.10.10:FF:000237">
    <property type="entry name" value="Pumilio homolog 9"/>
    <property type="match status" value="1"/>
</dbReference>
<keyword evidence="9" id="KW-1185">Reference proteome</keyword>
<organism evidence="8 9">
    <name type="scientific">Penicillium frequentans</name>
    <dbReference type="NCBI Taxonomy" id="3151616"/>
    <lineage>
        <taxon>Eukaryota</taxon>
        <taxon>Fungi</taxon>
        <taxon>Dikarya</taxon>
        <taxon>Ascomycota</taxon>
        <taxon>Pezizomycotina</taxon>
        <taxon>Eurotiomycetes</taxon>
        <taxon>Eurotiomycetidae</taxon>
        <taxon>Eurotiales</taxon>
        <taxon>Aspergillaceae</taxon>
        <taxon>Penicillium</taxon>
    </lineage>
</organism>
<dbReference type="SMART" id="SM00025">
    <property type="entry name" value="Pumilio"/>
    <property type="match status" value="8"/>
</dbReference>
<evidence type="ECO:0000256" key="2">
    <source>
        <dbReference type="ARBA" id="ARBA00022552"/>
    </source>
</evidence>
<feature type="repeat" description="Pumilio" evidence="5">
    <location>
        <begin position="715"/>
        <end position="751"/>
    </location>
</feature>
<comment type="function">
    <text evidence="4">RNA-binding nucleolar protein required for pre-rRNA processing. Involved in production of 18S rRNA and assembly of small ribosomal subunit.</text>
</comment>
<dbReference type="CDD" id="cd07920">
    <property type="entry name" value="Pumilio"/>
    <property type="match status" value="1"/>
</dbReference>
<feature type="repeat" description="Pumilio" evidence="5">
    <location>
        <begin position="679"/>
        <end position="714"/>
    </location>
</feature>
<dbReference type="PANTHER" id="PTHR12537">
    <property type="entry name" value="RNA BINDING PROTEIN PUMILIO-RELATED"/>
    <property type="match status" value="1"/>
</dbReference>
<dbReference type="PANTHER" id="PTHR12537:SF13">
    <property type="entry name" value="PUMILIO HOMOLOGY DOMAIN FAMILY MEMBER 4"/>
    <property type="match status" value="1"/>
</dbReference>
<feature type="region of interest" description="Disordered" evidence="6">
    <location>
        <begin position="486"/>
        <end position="505"/>
    </location>
</feature>
<feature type="compositionally biased region" description="Polar residues" evidence="6">
    <location>
        <begin position="426"/>
        <end position="444"/>
    </location>
</feature>
<evidence type="ECO:0000256" key="4">
    <source>
        <dbReference type="ARBA" id="ARBA00024893"/>
    </source>
</evidence>
<keyword evidence="2" id="KW-0698">rRNA processing</keyword>
<feature type="region of interest" description="Disordered" evidence="6">
    <location>
        <begin position="134"/>
        <end position="166"/>
    </location>
</feature>
<feature type="compositionally biased region" description="Low complexity" evidence="6">
    <location>
        <begin position="258"/>
        <end position="283"/>
    </location>
</feature>
<feature type="compositionally biased region" description="Polar residues" evidence="6">
    <location>
        <begin position="223"/>
        <end position="243"/>
    </location>
</feature>
<feature type="region of interest" description="Disordered" evidence="6">
    <location>
        <begin position="204"/>
        <end position="283"/>
    </location>
</feature>
<feature type="region of interest" description="Disordered" evidence="6">
    <location>
        <begin position="351"/>
        <end position="379"/>
    </location>
</feature>
<evidence type="ECO:0000259" key="7">
    <source>
        <dbReference type="PROSITE" id="PS50303"/>
    </source>
</evidence>
<feature type="domain" description="PUM-HD" evidence="7">
    <location>
        <begin position="617"/>
        <end position="959"/>
    </location>
</feature>
<sequence>MAFKNGLSERLDELRFPSPRSPPSESTYNPLSPGSSNFGSGFSRPSSDVRANLQRRFTTDSSKLTSWNFLNQGSTPMPDPLDLLSSFEKKRQHIEYMREQKRRFEEDMKLLDIQHEKEKIEMDKLARDLAKAGIAGRASEPTTPPEYREPTLSSAGRPARFPSTSVTSSPGFFSAFAPSNVTSPQAPQSNHSHAQSVDRFVAHSLPGSRRNSEKDSFLFDTSIDPSTIRGSSHRNSMPSNNHYNPYRPNMNGHMNGPTNGHANGHMNGHMNGNTNGNTNGYMNGHNATSGFDSFSAVKHFFHDDDRSFAKDEPRLSTPDIKGYIRMTEPDDKFPTLRREGTNLLAANPDAHDLANSRTSGHETYSYHNRNRSSHQSMPQSLTDIMRLDRLGGQTEDHSSAHRHHARHSLEGGLVFPNERSDESMTPVPSHSRPSARVSYSTNDVPTVRGTGFDAAITPPKTHAEHLHHRNASNVSNVSVGRISNGIHSHQARGSPDSPNHNNQSGQTMLQASAAPFGPQITSPMSNNGINSVNGSVTPVGMPFPAFNQGMQAYGAHPSQMMPSYAEPNPYGAYPNHASNGYRANDVPIRGGNSLRRATEGEASQYQISRDLPQQISQQNRFDASQQNRFDGQQQNRFIHPLEHYKGELYSLCKDQHGCRYLQRKLDDDNPDNVQLIFSETYMHVTDLMMDPFGNYLVQKLLDLANDEQRTVLIDNAAPQLVTIAFNQHGTRALQKMIETISTHEQTQTVIDALADHVVDLVKDLNGNHVIQKCLNRLRSEDADFIYEAVGGACIVVGTHRHGCCVLQRCIDHASGAQKAHLVSQITDHSYKLVQDPFGNYVVQYILDLNEPSFTTPICQGFLGNVIKLAMHKFSSNVVEKCLRTCSKPVRREMIDEMINSDMFADCLRHQYGNYVIQTALDNADPQTCNRIIEAIRPVLPTIRQTPHGRRIASKILVAETHLRTNSEHTLREINSTNQLANPRPKKSEMASGINDYGLQTFPPTPASSSTANTPLAEATRTP</sequence>
<evidence type="ECO:0000313" key="9">
    <source>
        <dbReference type="Proteomes" id="UP001220324"/>
    </source>
</evidence>
<feature type="compositionally biased region" description="Polar residues" evidence="6">
    <location>
        <begin position="355"/>
        <end position="379"/>
    </location>
</feature>
<dbReference type="InterPro" id="IPR033712">
    <property type="entry name" value="Pumilio_RNA-bd"/>
</dbReference>
<feature type="repeat" description="Pumilio" evidence="5">
    <location>
        <begin position="752"/>
        <end position="787"/>
    </location>
</feature>
<dbReference type="EMBL" id="JAQIZZ010000005">
    <property type="protein sequence ID" value="KAJ5541650.1"/>
    <property type="molecule type" value="Genomic_DNA"/>
</dbReference>